<dbReference type="PANTHER" id="PTHR13664">
    <property type="entry name" value="BECLIN 1-ASSOCIATED AUTOPHAGY-RELATED KEY REGULATOR"/>
    <property type="match status" value="1"/>
</dbReference>
<dbReference type="GO" id="GO:0009267">
    <property type="term" value="P:cellular response to starvation"/>
    <property type="evidence" value="ECO:0007669"/>
    <property type="project" value="TreeGrafter"/>
</dbReference>
<protein>
    <submittedName>
        <fullName evidence="2">Uncharacterized protein</fullName>
    </submittedName>
</protein>
<dbReference type="GO" id="GO:0000423">
    <property type="term" value="P:mitophagy"/>
    <property type="evidence" value="ECO:0007669"/>
    <property type="project" value="TreeGrafter"/>
</dbReference>
<gene>
    <name evidence="2" type="ORF">g.23227</name>
</gene>
<proteinExistence type="predicted"/>
<dbReference type="GO" id="GO:0005776">
    <property type="term" value="C:autophagosome"/>
    <property type="evidence" value="ECO:0007669"/>
    <property type="project" value="TreeGrafter"/>
</dbReference>
<keyword evidence="1" id="KW-0175">Coiled coil</keyword>
<dbReference type="GO" id="GO:0043495">
    <property type="term" value="F:protein-membrane adaptor activity"/>
    <property type="evidence" value="ECO:0007669"/>
    <property type="project" value="TreeGrafter"/>
</dbReference>
<evidence type="ECO:0000256" key="1">
    <source>
        <dbReference type="SAM" id="Coils"/>
    </source>
</evidence>
<dbReference type="PANTHER" id="PTHR13664:SF0">
    <property type="entry name" value="BECLIN 1-ASSOCIATED AUTOPHAGY-RELATED KEY REGULATOR"/>
    <property type="match status" value="1"/>
</dbReference>
<dbReference type="GO" id="GO:0035014">
    <property type="term" value="F:phosphatidylinositol 3-kinase regulator activity"/>
    <property type="evidence" value="ECO:0007669"/>
    <property type="project" value="TreeGrafter"/>
</dbReference>
<organism evidence="2">
    <name type="scientific">Clastoptera arizonana</name>
    <name type="common">Arizona spittle bug</name>
    <dbReference type="NCBI Taxonomy" id="38151"/>
    <lineage>
        <taxon>Eukaryota</taxon>
        <taxon>Metazoa</taxon>
        <taxon>Ecdysozoa</taxon>
        <taxon>Arthropoda</taxon>
        <taxon>Hexapoda</taxon>
        <taxon>Insecta</taxon>
        <taxon>Pterygota</taxon>
        <taxon>Neoptera</taxon>
        <taxon>Paraneoptera</taxon>
        <taxon>Hemiptera</taxon>
        <taxon>Auchenorrhyncha</taxon>
        <taxon>Cercopoidea</taxon>
        <taxon>Clastopteridae</taxon>
        <taxon>Clastoptera</taxon>
    </lineage>
</organism>
<accession>A0A1B6D439</accession>
<dbReference type="GO" id="GO:0035032">
    <property type="term" value="C:phosphatidylinositol 3-kinase complex, class III"/>
    <property type="evidence" value="ECO:0007669"/>
    <property type="project" value="TreeGrafter"/>
</dbReference>
<sequence>MISSSSDGSTPINFNYSSSMEDTIMSNLPAEDCPLCCRTRRIFYCKMCIGRGDFVRSNALCVERFSEKQLAALRLKKDKREVEASCEKILLKKHELSKLKNEINSHKERIKLFRLVIKETCDRISKKKSIVGQLLI</sequence>
<feature type="coiled-coil region" evidence="1">
    <location>
        <begin position="89"/>
        <end position="116"/>
    </location>
</feature>
<dbReference type="GO" id="GO:0016240">
    <property type="term" value="P:autophagosome membrane docking"/>
    <property type="evidence" value="ECO:0007669"/>
    <property type="project" value="TreeGrafter"/>
</dbReference>
<dbReference type="AlphaFoldDB" id="A0A1B6D439"/>
<name>A0A1B6D439_9HEMI</name>
<reference evidence="2" key="1">
    <citation type="submission" date="2015-12" db="EMBL/GenBank/DDBJ databases">
        <title>De novo transcriptome assembly of four potential Pierce s Disease insect vectors from Arizona vineyards.</title>
        <authorList>
            <person name="Tassone E.E."/>
        </authorList>
    </citation>
    <scope>NUCLEOTIDE SEQUENCE</scope>
</reference>
<dbReference type="EMBL" id="GEDC01016837">
    <property type="protein sequence ID" value="JAS20461.1"/>
    <property type="molecule type" value="Transcribed_RNA"/>
</dbReference>
<dbReference type="GO" id="GO:0000045">
    <property type="term" value="P:autophagosome assembly"/>
    <property type="evidence" value="ECO:0007669"/>
    <property type="project" value="TreeGrafter"/>
</dbReference>
<dbReference type="GO" id="GO:0097632">
    <property type="term" value="C:extrinsic component of phagophore assembly site membrane"/>
    <property type="evidence" value="ECO:0007669"/>
    <property type="project" value="TreeGrafter"/>
</dbReference>
<evidence type="ECO:0000313" key="2">
    <source>
        <dbReference type="EMBL" id="JAS20461.1"/>
    </source>
</evidence>
<feature type="non-terminal residue" evidence="2">
    <location>
        <position position="136"/>
    </location>
</feature>
<dbReference type="GO" id="GO:0097629">
    <property type="term" value="C:extrinsic component of omegasome membrane"/>
    <property type="evidence" value="ECO:0007669"/>
    <property type="project" value="TreeGrafter"/>
</dbReference>